<feature type="compositionally biased region" description="Basic and acidic residues" evidence="9">
    <location>
        <begin position="122"/>
        <end position="134"/>
    </location>
</feature>
<dbReference type="PANTHER" id="PTHR46749:SF1">
    <property type="entry name" value="COMPLEX III ASSEMBLY FACTOR LYRM7"/>
    <property type="match status" value="1"/>
</dbReference>
<dbReference type="PANTHER" id="PTHR46749">
    <property type="entry name" value="COMPLEX III ASSEMBLY FACTOR LYRM7"/>
    <property type="match status" value="1"/>
</dbReference>
<dbReference type="RefSeq" id="XP_018271973.1">
    <property type="nucleotide sequence ID" value="XM_018414211.1"/>
</dbReference>
<reference evidence="10 11" key="1">
    <citation type="journal article" date="2015" name="Front. Microbiol.">
        <title>Genome sequence of the plant growth promoting endophytic yeast Rhodotorula graminis WP1.</title>
        <authorList>
            <person name="Firrincieli A."/>
            <person name="Otillar R."/>
            <person name="Salamov A."/>
            <person name="Schmutz J."/>
            <person name="Khan Z."/>
            <person name="Redman R.S."/>
            <person name="Fleck N.D."/>
            <person name="Lindquist E."/>
            <person name="Grigoriev I.V."/>
            <person name="Doty S.L."/>
        </authorList>
    </citation>
    <scope>NUCLEOTIDE SEQUENCE [LARGE SCALE GENOMIC DNA]</scope>
    <source>
        <strain evidence="10 11">WP1</strain>
    </source>
</reference>
<dbReference type="EMBL" id="KQ474077">
    <property type="protein sequence ID" value="KPV75924.1"/>
    <property type="molecule type" value="Genomic_DNA"/>
</dbReference>
<protein>
    <recommendedName>
        <fullName evidence="4">Mitochondrial zinc maintenance protein 1, mitochondrial</fullName>
    </recommendedName>
</protein>
<dbReference type="CDD" id="cd20267">
    <property type="entry name" value="Complex1_LYR_LYRM7"/>
    <property type="match status" value="1"/>
</dbReference>
<dbReference type="GO" id="GO:0005759">
    <property type="term" value="C:mitochondrial matrix"/>
    <property type="evidence" value="ECO:0007669"/>
    <property type="project" value="UniProtKB-SubCell"/>
</dbReference>
<comment type="function">
    <text evidence="8">Assembly factor required for Rieske Fe-S protein RIP1 incorporation into the cytochrome b-c1 (CIII) complex. Functions as a chaperone, binding to this subunit within the mitochondrial matrix and stabilizing it prior to its translocation and insertion into the late CIII dimeric intermediate within the mitochondrial inner membrane. Modulates the mitochondrial matrix zinc pool.</text>
</comment>
<gene>
    <name evidence="10" type="ORF">RHOBADRAFT_43354</name>
</gene>
<keyword evidence="7" id="KW-0143">Chaperone</keyword>
<dbReference type="GeneID" id="28974659"/>
<dbReference type="OrthoDB" id="277888at2759"/>
<accession>A0A194S5V5</accession>
<comment type="similarity">
    <text evidence="2">Belongs to the complex I LYR family. MZM1 subfamily.</text>
</comment>
<evidence type="ECO:0000256" key="6">
    <source>
        <dbReference type="ARBA" id="ARBA00023128"/>
    </source>
</evidence>
<dbReference type="GO" id="GO:0044183">
    <property type="term" value="F:protein folding chaperone"/>
    <property type="evidence" value="ECO:0007669"/>
    <property type="project" value="TreeGrafter"/>
</dbReference>
<dbReference type="GO" id="GO:0034551">
    <property type="term" value="P:mitochondrial respiratory chain complex III assembly"/>
    <property type="evidence" value="ECO:0007669"/>
    <property type="project" value="InterPro"/>
</dbReference>
<evidence type="ECO:0000256" key="8">
    <source>
        <dbReference type="ARBA" id="ARBA00025268"/>
    </source>
</evidence>
<organism evidence="10 11">
    <name type="scientific">Rhodotorula graminis (strain WP1)</name>
    <dbReference type="NCBI Taxonomy" id="578459"/>
    <lineage>
        <taxon>Eukaryota</taxon>
        <taxon>Fungi</taxon>
        <taxon>Dikarya</taxon>
        <taxon>Basidiomycota</taxon>
        <taxon>Pucciniomycotina</taxon>
        <taxon>Microbotryomycetes</taxon>
        <taxon>Sporidiobolales</taxon>
        <taxon>Sporidiobolaceae</taxon>
        <taxon>Rhodotorula</taxon>
    </lineage>
</organism>
<feature type="region of interest" description="Disordered" evidence="9">
    <location>
        <begin position="122"/>
        <end position="168"/>
    </location>
</feature>
<dbReference type="STRING" id="578459.A0A194S5V5"/>
<dbReference type="Proteomes" id="UP000053890">
    <property type="component" value="Unassembled WGS sequence"/>
</dbReference>
<keyword evidence="5" id="KW-0809">Transit peptide</keyword>
<evidence type="ECO:0000256" key="5">
    <source>
        <dbReference type="ARBA" id="ARBA00022946"/>
    </source>
</evidence>
<dbReference type="OMA" id="RAQRITF"/>
<evidence type="ECO:0000313" key="11">
    <source>
        <dbReference type="Proteomes" id="UP000053890"/>
    </source>
</evidence>
<sequence>MPITLTPAQCARAASAYRALIRSQRLTFKGDALALQAAHEQTRVLFNRFIPSSSASVSPFQPRDTILPPPELAPKSDLTPEVVDEHIQGAFEIAAFLRKNVVQGVRNDEGNFALRIHEETERGDNDTIKQKKEAAAAATGGARRRRRRGAADEAEAAPVGCCGGAGAA</sequence>
<dbReference type="AlphaFoldDB" id="A0A194S5V5"/>
<keyword evidence="6" id="KW-0496">Mitochondrion</keyword>
<evidence type="ECO:0000256" key="2">
    <source>
        <dbReference type="ARBA" id="ARBA00009949"/>
    </source>
</evidence>
<evidence type="ECO:0000256" key="3">
    <source>
        <dbReference type="ARBA" id="ARBA00011589"/>
    </source>
</evidence>
<dbReference type="InterPro" id="IPR050435">
    <property type="entry name" value="MZM1/LYRM7"/>
</dbReference>
<evidence type="ECO:0000256" key="9">
    <source>
        <dbReference type="SAM" id="MobiDB-lite"/>
    </source>
</evidence>
<name>A0A194S5V5_RHOGW</name>
<evidence type="ECO:0000313" key="10">
    <source>
        <dbReference type="EMBL" id="KPV75924.1"/>
    </source>
</evidence>
<comment type="subunit">
    <text evidence="3">Interacts with RIP1.</text>
</comment>
<evidence type="ECO:0000256" key="4">
    <source>
        <dbReference type="ARBA" id="ARBA00015108"/>
    </source>
</evidence>
<comment type="subcellular location">
    <subcellularLocation>
        <location evidence="1">Mitochondrion matrix</location>
    </subcellularLocation>
</comment>
<evidence type="ECO:0000256" key="1">
    <source>
        <dbReference type="ARBA" id="ARBA00004305"/>
    </source>
</evidence>
<keyword evidence="11" id="KW-1185">Reference proteome</keyword>
<proteinExistence type="inferred from homology"/>
<evidence type="ECO:0000256" key="7">
    <source>
        <dbReference type="ARBA" id="ARBA00023186"/>
    </source>
</evidence>
<dbReference type="InterPro" id="IPR045298">
    <property type="entry name" value="Complex1_LYR_LYRM7"/>
</dbReference>